<feature type="chain" id="PRO_5012307903" evidence="6">
    <location>
        <begin position="17"/>
        <end position="449"/>
    </location>
</feature>
<evidence type="ECO:0000313" key="8">
    <source>
        <dbReference type="EMBL" id="OXA54764.1"/>
    </source>
</evidence>
<comment type="caution">
    <text evidence="5">Lacks conserved residue(s) required for the propagation of feature annotation.</text>
</comment>
<dbReference type="PROSITE" id="PS51892">
    <property type="entry name" value="SUBTILASE"/>
    <property type="match status" value="1"/>
</dbReference>
<evidence type="ECO:0000256" key="1">
    <source>
        <dbReference type="ARBA" id="ARBA00011073"/>
    </source>
</evidence>
<evidence type="ECO:0000256" key="2">
    <source>
        <dbReference type="ARBA" id="ARBA00022670"/>
    </source>
</evidence>
<comment type="similarity">
    <text evidence="1 5">Belongs to the peptidase S8 family.</text>
</comment>
<protein>
    <submittedName>
        <fullName evidence="8">Bacillopeptidase F</fullName>
    </submittedName>
</protein>
<dbReference type="Proteomes" id="UP000198287">
    <property type="component" value="Unassembled WGS sequence"/>
</dbReference>
<comment type="caution">
    <text evidence="8">The sequence shown here is derived from an EMBL/GenBank/DDBJ whole genome shotgun (WGS) entry which is preliminary data.</text>
</comment>
<keyword evidence="4" id="KW-0720">Serine protease</keyword>
<dbReference type="AlphaFoldDB" id="A0A226ECD8"/>
<dbReference type="EMBL" id="LNIX01000005">
    <property type="protein sequence ID" value="OXA54764.1"/>
    <property type="molecule type" value="Genomic_DNA"/>
</dbReference>
<feature type="domain" description="Peptidase S8/S53" evidence="7">
    <location>
        <begin position="168"/>
        <end position="422"/>
    </location>
</feature>
<reference evidence="8 9" key="1">
    <citation type="submission" date="2015-12" db="EMBL/GenBank/DDBJ databases">
        <title>The genome of Folsomia candida.</title>
        <authorList>
            <person name="Faddeeva A."/>
            <person name="Derks M.F."/>
            <person name="Anvar Y."/>
            <person name="Smit S."/>
            <person name="Van Straalen N."/>
            <person name="Roelofs D."/>
        </authorList>
    </citation>
    <scope>NUCLEOTIDE SEQUENCE [LARGE SCALE GENOMIC DNA]</scope>
    <source>
        <strain evidence="8 9">VU population</strain>
        <tissue evidence="8">Whole body</tissue>
    </source>
</reference>
<sequence length="449" mass="47820">MKFFLLLICSPLLIAAGRVDPGLMQRVARRQVTEAIVEFPSIVEEVVANPRIKSLSGDDKAAAIVNSLKQLTAQSQKLIMERAKTLQLSTKSFWGSNIVLVQGLTETMLAVLGEVEGDFIIREQNVAHIHEDRITEGDEELVKLNQETQPQWGVAKIGAPAVWNTTQGEGIIIAYIDTGVYLGHDAIPGDTFAGAWFDPYYSYMVPDDSRGHGSHCAGIAIGRANGISVSPAAKWIACRGFSNLGSATESNLISCGQFILSATPRAHIVSNSWGGTAGVTWYDSIITAWRAAGMIPIFSVGDSGSTCRTVTYPGDSENVITIGASAATDAIAAFSSRGPTLTGNVKPDFVAPGHSIISCGPGPRDPSRYVNKEGSTAAAAHFTGAVALYLSQNRDATYEEIYEAFKATTVKSPLNNADRNCGLPPGEVEDYPNYAFGWGRIDVAAAMGV</sequence>
<dbReference type="PRINTS" id="PR00723">
    <property type="entry name" value="SUBTILISIN"/>
</dbReference>
<accession>A0A226ECD8</accession>
<proteinExistence type="inferred from homology"/>
<keyword evidence="9" id="KW-1185">Reference proteome</keyword>
<dbReference type="PANTHER" id="PTHR43399:SF4">
    <property type="entry name" value="CELL WALL-ASSOCIATED PROTEASE"/>
    <property type="match status" value="1"/>
</dbReference>
<evidence type="ECO:0000256" key="3">
    <source>
        <dbReference type="ARBA" id="ARBA00022801"/>
    </source>
</evidence>
<keyword evidence="3" id="KW-0378">Hydrolase</keyword>
<dbReference type="GO" id="GO:0004252">
    <property type="term" value="F:serine-type endopeptidase activity"/>
    <property type="evidence" value="ECO:0007669"/>
    <property type="project" value="InterPro"/>
</dbReference>
<dbReference type="OrthoDB" id="1740355at2759"/>
<evidence type="ECO:0000256" key="6">
    <source>
        <dbReference type="SAM" id="SignalP"/>
    </source>
</evidence>
<gene>
    <name evidence="8" type="ORF">Fcan01_11087</name>
</gene>
<dbReference type="Gene3D" id="3.40.50.200">
    <property type="entry name" value="Peptidase S8/S53 domain"/>
    <property type="match status" value="1"/>
</dbReference>
<evidence type="ECO:0000256" key="4">
    <source>
        <dbReference type="ARBA" id="ARBA00022825"/>
    </source>
</evidence>
<evidence type="ECO:0000256" key="5">
    <source>
        <dbReference type="PROSITE-ProRule" id="PRU01240"/>
    </source>
</evidence>
<dbReference type="SUPFAM" id="SSF52743">
    <property type="entry name" value="Subtilisin-like"/>
    <property type="match status" value="1"/>
</dbReference>
<organism evidence="8 9">
    <name type="scientific">Folsomia candida</name>
    <name type="common">Springtail</name>
    <dbReference type="NCBI Taxonomy" id="158441"/>
    <lineage>
        <taxon>Eukaryota</taxon>
        <taxon>Metazoa</taxon>
        <taxon>Ecdysozoa</taxon>
        <taxon>Arthropoda</taxon>
        <taxon>Hexapoda</taxon>
        <taxon>Collembola</taxon>
        <taxon>Entomobryomorpha</taxon>
        <taxon>Isotomoidea</taxon>
        <taxon>Isotomidae</taxon>
        <taxon>Proisotominae</taxon>
        <taxon>Folsomia</taxon>
    </lineage>
</organism>
<dbReference type="InterPro" id="IPR036852">
    <property type="entry name" value="Peptidase_S8/S53_dom_sf"/>
</dbReference>
<dbReference type="InterPro" id="IPR051048">
    <property type="entry name" value="Peptidase_S8/S53_subtilisin"/>
</dbReference>
<dbReference type="GO" id="GO:0006508">
    <property type="term" value="P:proteolysis"/>
    <property type="evidence" value="ECO:0007669"/>
    <property type="project" value="UniProtKB-KW"/>
</dbReference>
<name>A0A226ECD8_FOLCA</name>
<dbReference type="InterPro" id="IPR015500">
    <property type="entry name" value="Peptidase_S8_subtilisin-rel"/>
</dbReference>
<keyword evidence="6" id="KW-0732">Signal</keyword>
<evidence type="ECO:0000259" key="7">
    <source>
        <dbReference type="Pfam" id="PF00082"/>
    </source>
</evidence>
<dbReference type="Pfam" id="PF00082">
    <property type="entry name" value="Peptidase_S8"/>
    <property type="match status" value="1"/>
</dbReference>
<dbReference type="PANTHER" id="PTHR43399">
    <property type="entry name" value="SUBTILISIN-RELATED"/>
    <property type="match status" value="1"/>
</dbReference>
<evidence type="ECO:0000313" key="9">
    <source>
        <dbReference type="Proteomes" id="UP000198287"/>
    </source>
</evidence>
<keyword evidence="2" id="KW-0645">Protease</keyword>
<dbReference type="InterPro" id="IPR000209">
    <property type="entry name" value="Peptidase_S8/S53_dom"/>
</dbReference>
<feature type="signal peptide" evidence="6">
    <location>
        <begin position="1"/>
        <end position="16"/>
    </location>
</feature>